<evidence type="ECO:0000313" key="1">
    <source>
        <dbReference type="EMBL" id="KAH3792858.1"/>
    </source>
</evidence>
<accession>A0A9D4J209</accession>
<protein>
    <submittedName>
        <fullName evidence="1">Uncharacterized protein</fullName>
    </submittedName>
</protein>
<dbReference type="EMBL" id="JAIWYP010000007">
    <property type="protein sequence ID" value="KAH3792858.1"/>
    <property type="molecule type" value="Genomic_DNA"/>
</dbReference>
<comment type="caution">
    <text evidence="1">The sequence shown here is derived from an EMBL/GenBank/DDBJ whole genome shotgun (WGS) entry which is preliminary data.</text>
</comment>
<proteinExistence type="predicted"/>
<evidence type="ECO:0000313" key="2">
    <source>
        <dbReference type="Proteomes" id="UP000828390"/>
    </source>
</evidence>
<dbReference type="AlphaFoldDB" id="A0A9D4J209"/>
<reference evidence="1" key="1">
    <citation type="journal article" date="2019" name="bioRxiv">
        <title>The Genome of the Zebra Mussel, Dreissena polymorpha: A Resource for Invasive Species Research.</title>
        <authorList>
            <person name="McCartney M.A."/>
            <person name="Auch B."/>
            <person name="Kono T."/>
            <person name="Mallez S."/>
            <person name="Zhang Y."/>
            <person name="Obille A."/>
            <person name="Becker A."/>
            <person name="Abrahante J.E."/>
            <person name="Garbe J."/>
            <person name="Badalamenti J.P."/>
            <person name="Herman A."/>
            <person name="Mangelson H."/>
            <person name="Liachko I."/>
            <person name="Sullivan S."/>
            <person name="Sone E.D."/>
            <person name="Koren S."/>
            <person name="Silverstein K.A.T."/>
            <person name="Beckman K.B."/>
            <person name="Gohl D.M."/>
        </authorList>
    </citation>
    <scope>NUCLEOTIDE SEQUENCE</scope>
    <source>
        <strain evidence="1">Duluth1</strain>
        <tissue evidence="1">Whole animal</tissue>
    </source>
</reference>
<sequence>MSTVSMMTTMSDETASVNSLTLDPEAQPSGPEEVLVIPLGNDPECPGMMSEQKVRCVVKYMPICKFIEDIC</sequence>
<reference evidence="1" key="2">
    <citation type="submission" date="2020-11" db="EMBL/GenBank/DDBJ databases">
        <authorList>
            <person name="McCartney M.A."/>
            <person name="Auch B."/>
            <person name="Kono T."/>
            <person name="Mallez S."/>
            <person name="Becker A."/>
            <person name="Gohl D.M."/>
            <person name="Silverstein K.A.T."/>
            <person name="Koren S."/>
            <person name="Bechman K.B."/>
            <person name="Herman A."/>
            <person name="Abrahante J.E."/>
            <person name="Garbe J."/>
        </authorList>
    </citation>
    <scope>NUCLEOTIDE SEQUENCE</scope>
    <source>
        <strain evidence="1">Duluth1</strain>
        <tissue evidence="1">Whole animal</tissue>
    </source>
</reference>
<gene>
    <name evidence="1" type="ORF">DPMN_146357</name>
</gene>
<dbReference type="Proteomes" id="UP000828390">
    <property type="component" value="Unassembled WGS sequence"/>
</dbReference>
<name>A0A9D4J209_DREPO</name>
<keyword evidence="2" id="KW-1185">Reference proteome</keyword>
<organism evidence="1 2">
    <name type="scientific">Dreissena polymorpha</name>
    <name type="common">Zebra mussel</name>
    <name type="synonym">Mytilus polymorpha</name>
    <dbReference type="NCBI Taxonomy" id="45954"/>
    <lineage>
        <taxon>Eukaryota</taxon>
        <taxon>Metazoa</taxon>
        <taxon>Spiralia</taxon>
        <taxon>Lophotrochozoa</taxon>
        <taxon>Mollusca</taxon>
        <taxon>Bivalvia</taxon>
        <taxon>Autobranchia</taxon>
        <taxon>Heteroconchia</taxon>
        <taxon>Euheterodonta</taxon>
        <taxon>Imparidentia</taxon>
        <taxon>Neoheterodontei</taxon>
        <taxon>Myida</taxon>
        <taxon>Dreissenoidea</taxon>
        <taxon>Dreissenidae</taxon>
        <taxon>Dreissena</taxon>
    </lineage>
</organism>